<dbReference type="InterPro" id="IPR025359">
    <property type="entry name" value="SduA_C"/>
</dbReference>
<accession>A0A0L6Z909</accession>
<organism evidence="2 3">
    <name type="scientific">Clostridium homopropionicum DSM 5847</name>
    <dbReference type="NCBI Taxonomy" id="1121318"/>
    <lineage>
        <taxon>Bacteria</taxon>
        <taxon>Bacillati</taxon>
        <taxon>Bacillota</taxon>
        <taxon>Clostridia</taxon>
        <taxon>Eubacteriales</taxon>
        <taxon>Clostridiaceae</taxon>
        <taxon>Clostridium</taxon>
    </lineage>
</organism>
<keyword evidence="3" id="KW-1185">Reference proteome</keyword>
<sequence>MRIYDRDYTKLTEDEINEWEMLKKKEVVKTTGKFNIRKSMFRKYPKAVRHYLSIFPNNYLDIEDLKNEDMLKTSISNFYDFLSNENIIESDIAKFIKNNKAYFIIGSILKSNYNFGHHDAFIIPEFMLGNSYKVDYLLIGKNSGGYEFVFVELENPYGKITLKDGNLGDTFRKGIKQVFDWDEWLESNYVSLRETFQKYKNPNEQLPNEFFSLDKTRIHYAVVAGRRDAFNLKTYKEKRRYLDKHKILLLHYDNLCDSAKSTIGKPTY</sequence>
<evidence type="ECO:0000259" key="1">
    <source>
        <dbReference type="Pfam" id="PF14082"/>
    </source>
</evidence>
<dbReference type="PATRIC" id="fig|1121318.3.peg.2078"/>
<feature type="domain" description="Shedu protein SduA C-terminal" evidence="1">
    <location>
        <begin position="89"/>
        <end position="255"/>
    </location>
</feature>
<protein>
    <recommendedName>
        <fullName evidence="1">Shedu protein SduA C-terminal domain-containing protein</fullName>
    </recommendedName>
</protein>
<dbReference type="STRING" id="36844.SAMN04488501_11849"/>
<evidence type="ECO:0000313" key="3">
    <source>
        <dbReference type="Proteomes" id="UP000037043"/>
    </source>
</evidence>
<comment type="caution">
    <text evidence="2">The sequence shown here is derived from an EMBL/GenBank/DDBJ whole genome shotgun (WGS) entry which is preliminary data.</text>
</comment>
<gene>
    <name evidence="2" type="ORF">CLHOM_20620</name>
</gene>
<dbReference type="RefSeq" id="WP_052221603.1">
    <property type="nucleotide sequence ID" value="NZ_LHUR01000023.1"/>
</dbReference>
<dbReference type="EMBL" id="LHUR01000023">
    <property type="protein sequence ID" value="KOA19454.1"/>
    <property type="molecule type" value="Genomic_DNA"/>
</dbReference>
<dbReference type="AlphaFoldDB" id="A0A0L6Z909"/>
<dbReference type="Pfam" id="PF14082">
    <property type="entry name" value="SduA_C"/>
    <property type="match status" value="1"/>
</dbReference>
<dbReference type="Proteomes" id="UP000037043">
    <property type="component" value="Unassembled WGS sequence"/>
</dbReference>
<evidence type="ECO:0000313" key="2">
    <source>
        <dbReference type="EMBL" id="KOA19454.1"/>
    </source>
</evidence>
<name>A0A0L6Z909_9CLOT</name>
<proteinExistence type="predicted"/>
<reference evidence="3" key="1">
    <citation type="submission" date="2015-08" db="EMBL/GenBank/DDBJ databases">
        <title>Genome sequence of the strict anaerobe Clostridium homopropionicum LuHBu1 (DSM 5847T).</title>
        <authorList>
            <person name="Poehlein A."/>
            <person name="Beck M."/>
            <person name="Schiel-Bengelsdorf B."/>
            <person name="Bengelsdorf F.R."/>
            <person name="Daniel R."/>
            <person name="Duerre P."/>
        </authorList>
    </citation>
    <scope>NUCLEOTIDE SEQUENCE [LARGE SCALE GENOMIC DNA]</scope>
    <source>
        <strain evidence="3">DSM 5847</strain>
    </source>
</reference>